<feature type="compositionally biased region" description="Basic and acidic residues" evidence="1">
    <location>
        <begin position="11"/>
        <end position="25"/>
    </location>
</feature>
<name>A0A346PUS6_9EURY</name>
<feature type="compositionally biased region" description="Polar residues" evidence="1">
    <location>
        <begin position="35"/>
        <end position="46"/>
    </location>
</feature>
<gene>
    <name evidence="2" type="ORF">AArcMg_3287</name>
</gene>
<proteinExistence type="predicted"/>
<evidence type="ECO:0000256" key="1">
    <source>
        <dbReference type="SAM" id="MobiDB-lite"/>
    </source>
</evidence>
<organism evidence="2 3">
    <name type="scientific">Natrarchaeobaculum sulfurireducens</name>
    <dbReference type="NCBI Taxonomy" id="2044521"/>
    <lineage>
        <taxon>Archaea</taxon>
        <taxon>Methanobacteriati</taxon>
        <taxon>Methanobacteriota</taxon>
        <taxon>Stenosarchaea group</taxon>
        <taxon>Halobacteria</taxon>
        <taxon>Halobacteriales</taxon>
        <taxon>Natrialbaceae</taxon>
        <taxon>Natrarchaeobaculum</taxon>
    </lineage>
</organism>
<dbReference type="Proteomes" id="UP000258613">
    <property type="component" value="Chromosome"/>
</dbReference>
<protein>
    <submittedName>
        <fullName evidence="2">Uncharacterized protein</fullName>
    </submittedName>
</protein>
<dbReference type="KEGG" id="nag:AArcMg_3287"/>
<keyword evidence="3" id="KW-1185">Reference proteome</keyword>
<accession>A0A346PUS6</accession>
<feature type="region of interest" description="Disordered" evidence="1">
    <location>
        <begin position="1"/>
        <end position="46"/>
    </location>
</feature>
<evidence type="ECO:0000313" key="3">
    <source>
        <dbReference type="Proteomes" id="UP000258613"/>
    </source>
</evidence>
<reference evidence="3" key="1">
    <citation type="submission" date="2018-02" db="EMBL/GenBank/DDBJ databases">
        <title>Phenotypic and genomic properties of facultatively anaerobic sulfur-reducing natronoarchaea from hypersaline soda lakes.</title>
        <authorList>
            <person name="Sorokin D.Y."/>
            <person name="Kublanov I.V."/>
            <person name="Roman P."/>
            <person name="Sinninghe Damste J.S."/>
            <person name="Golyshin P.N."/>
            <person name="Rojo D."/>
            <person name="Ciordia S."/>
            <person name="Mena M.D.C."/>
            <person name="Ferrer M."/>
            <person name="Messina E."/>
            <person name="Smedile F."/>
            <person name="La Spada G."/>
            <person name="La Cono V."/>
            <person name="Yakimov M.M."/>
        </authorList>
    </citation>
    <scope>NUCLEOTIDE SEQUENCE [LARGE SCALE GENOMIC DNA]</scope>
    <source>
        <strain evidence="3">AArc-Mg</strain>
    </source>
</reference>
<feature type="compositionally biased region" description="Acidic residues" evidence="1">
    <location>
        <begin position="1"/>
        <end position="10"/>
    </location>
</feature>
<dbReference type="EMBL" id="CP027033">
    <property type="protein sequence ID" value="AXR83271.1"/>
    <property type="molecule type" value="Genomic_DNA"/>
</dbReference>
<sequence length="63" mass="6548">MADDDELEDLLEQREGEVTVSELRRTLGSAGRSATDGSNSRATTATELPSCFASVGSTVVSNG</sequence>
<dbReference type="AlphaFoldDB" id="A0A346PUS6"/>
<evidence type="ECO:0000313" key="2">
    <source>
        <dbReference type="EMBL" id="AXR83271.1"/>
    </source>
</evidence>